<gene>
    <name evidence="1" type="ORF">GDO78_007162</name>
</gene>
<evidence type="ECO:0000313" key="2">
    <source>
        <dbReference type="Proteomes" id="UP000770717"/>
    </source>
</evidence>
<accession>A0A8J6FGV7</accession>
<organism evidence="1 2">
    <name type="scientific">Eleutherodactylus coqui</name>
    <name type="common">Puerto Rican coqui</name>
    <dbReference type="NCBI Taxonomy" id="57060"/>
    <lineage>
        <taxon>Eukaryota</taxon>
        <taxon>Metazoa</taxon>
        <taxon>Chordata</taxon>
        <taxon>Craniata</taxon>
        <taxon>Vertebrata</taxon>
        <taxon>Euteleostomi</taxon>
        <taxon>Amphibia</taxon>
        <taxon>Batrachia</taxon>
        <taxon>Anura</taxon>
        <taxon>Neobatrachia</taxon>
        <taxon>Hyloidea</taxon>
        <taxon>Eleutherodactylidae</taxon>
        <taxon>Eleutherodactylinae</taxon>
        <taxon>Eleutherodactylus</taxon>
        <taxon>Eleutherodactylus</taxon>
    </lineage>
</organism>
<dbReference type="Proteomes" id="UP000770717">
    <property type="component" value="Unassembled WGS sequence"/>
</dbReference>
<dbReference type="AlphaFoldDB" id="A0A8J6FGV7"/>
<keyword evidence="2" id="KW-1185">Reference proteome</keyword>
<reference evidence="1" key="1">
    <citation type="thesis" date="2020" institute="ProQuest LLC" country="789 East Eisenhower Parkway, Ann Arbor, MI, USA">
        <title>Comparative Genomics and Chromosome Evolution.</title>
        <authorList>
            <person name="Mudd A.B."/>
        </authorList>
    </citation>
    <scope>NUCLEOTIDE SEQUENCE</scope>
    <source>
        <strain evidence="1">HN-11 Male</strain>
        <tissue evidence="1">Kidney and liver</tissue>
    </source>
</reference>
<protein>
    <submittedName>
        <fullName evidence="1">Uncharacterized protein</fullName>
    </submittedName>
</protein>
<proteinExistence type="predicted"/>
<evidence type="ECO:0000313" key="1">
    <source>
        <dbReference type="EMBL" id="KAG9487141.1"/>
    </source>
</evidence>
<comment type="caution">
    <text evidence="1">The sequence shown here is derived from an EMBL/GenBank/DDBJ whole genome shotgun (WGS) entry which is preliminary data.</text>
</comment>
<name>A0A8J6FGV7_ELECQ</name>
<sequence length="96" mass="11015">MFCFPLSSFFQVYLYCCSFACYKSSSAPHMFIFSLRFSPNCFYHIPFLCYMISFCISSNCSSAISADSGVLALFPEFFHQFVSLSLSYIIYGFLIL</sequence>
<dbReference type="EMBL" id="WNTK01000003">
    <property type="protein sequence ID" value="KAG9487141.1"/>
    <property type="molecule type" value="Genomic_DNA"/>
</dbReference>